<sequence>MKRLIVGVITLLSLTSCAKQVKQSDVESVAPDFEISFGKVSGV</sequence>
<evidence type="ECO:0008006" key="3">
    <source>
        <dbReference type="Google" id="ProtNLM"/>
    </source>
</evidence>
<gene>
    <name evidence="1" type="ORF">RS130_13200</name>
</gene>
<keyword evidence="2" id="KW-1185">Reference proteome</keyword>
<dbReference type="Proteomes" id="UP001247805">
    <property type="component" value="Unassembled WGS sequence"/>
</dbReference>
<evidence type="ECO:0000313" key="2">
    <source>
        <dbReference type="Proteomes" id="UP001247805"/>
    </source>
</evidence>
<accession>A0ABU3SXL8</accession>
<dbReference type="RefSeq" id="WP_316026323.1">
    <property type="nucleotide sequence ID" value="NZ_JAWDIO010000002.1"/>
</dbReference>
<name>A0ABU3SXL8_9ALTE</name>
<dbReference type="PROSITE" id="PS51257">
    <property type="entry name" value="PROKAR_LIPOPROTEIN"/>
    <property type="match status" value="1"/>
</dbReference>
<evidence type="ECO:0000313" key="1">
    <source>
        <dbReference type="EMBL" id="MDU0354744.1"/>
    </source>
</evidence>
<proteinExistence type="predicted"/>
<organism evidence="1 2">
    <name type="scientific">Paraglaciecola aquimarina</name>
    <dbReference type="NCBI Taxonomy" id="1235557"/>
    <lineage>
        <taxon>Bacteria</taxon>
        <taxon>Pseudomonadati</taxon>
        <taxon>Pseudomonadota</taxon>
        <taxon>Gammaproteobacteria</taxon>
        <taxon>Alteromonadales</taxon>
        <taxon>Alteromonadaceae</taxon>
        <taxon>Paraglaciecola</taxon>
    </lineage>
</organism>
<comment type="caution">
    <text evidence="1">The sequence shown here is derived from an EMBL/GenBank/DDBJ whole genome shotgun (WGS) entry which is preliminary data.</text>
</comment>
<reference evidence="1 2" key="1">
    <citation type="submission" date="2023-10" db="EMBL/GenBank/DDBJ databases">
        <title>Glaciecola aquimarina strain GGW-M5 nov., isolated from a coastal seawater.</title>
        <authorList>
            <person name="Bayburt H."/>
            <person name="Kim J.M."/>
            <person name="Choi B.J."/>
            <person name="Jeon C.O."/>
        </authorList>
    </citation>
    <scope>NUCLEOTIDE SEQUENCE [LARGE SCALE GENOMIC DNA]</scope>
    <source>
        <strain evidence="1 2">KCTC 32108</strain>
    </source>
</reference>
<dbReference type="EMBL" id="JAWDIO010000002">
    <property type="protein sequence ID" value="MDU0354744.1"/>
    <property type="molecule type" value="Genomic_DNA"/>
</dbReference>
<protein>
    <recommendedName>
        <fullName evidence="3">Lipoprotein</fullName>
    </recommendedName>
</protein>